<dbReference type="Proteomes" id="UP000285120">
    <property type="component" value="Unassembled WGS sequence"/>
</dbReference>
<reference evidence="1 2" key="1">
    <citation type="submission" date="2018-09" db="EMBL/GenBank/DDBJ databases">
        <title>Genomic Encyclopedia of Archaeal and Bacterial Type Strains, Phase II (KMG-II): from individual species to whole genera.</title>
        <authorList>
            <person name="Goeker M."/>
        </authorList>
    </citation>
    <scope>NUCLEOTIDE SEQUENCE [LARGE SCALE GENOMIC DNA]</scope>
    <source>
        <strain evidence="1 2">DSM 17008</strain>
    </source>
</reference>
<gene>
    <name evidence="1" type="ORF">ATL39_1386</name>
</gene>
<dbReference type="OrthoDB" id="2364593at2"/>
<dbReference type="SUPFAM" id="SSF48452">
    <property type="entry name" value="TPR-like"/>
    <property type="match status" value="1"/>
</dbReference>
<proteinExistence type="predicted"/>
<sequence length="340" mass="38868">MDAFKEKGNIVPFPGAVDKLITDGLHALKQADKSEAESFFQEALMHDPEHEEAAYGLLLAYAETNQLTKARLLAEEMMKKDSGDYYEILQVYVSVLAQLEQYEEVIITLEAVMTEEDIPSKLKKELEHLLTVSKNMQRTIIEANEESRLPITYEANEPEWVPMLRSGSPEEKMAVLQELKQQRSLQSLPYIQTLLTSEHTSPLLKSFLVLLLKDWEVERTIEVNKLNRQGEFAPETLPDINSSTSYLEATAALEQVIGEKDPTLMQHIIHLLQQMLLYYYPFPPSVQISALSAMLHYEAAVQSGYDMQVEAICQSYDVSVHDFQAVHRDYERIQKQLTTI</sequence>
<dbReference type="Pfam" id="PF14559">
    <property type="entry name" value="TPR_19"/>
    <property type="match status" value="1"/>
</dbReference>
<dbReference type="SUPFAM" id="SSF116965">
    <property type="entry name" value="Hypothetical protein MPN330"/>
    <property type="match status" value="1"/>
</dbReference>
<protein>
    <submittedName>
        <fullName evidence="1">Tetratricopeptide repeat protein</fullName>
    </submittedName>
</protein>
<name>A0A419V6S0_9BACL</name>
<keyword evidence="2" id="KW-1185">Reference proteome</keyword>
<dbReference type="RefSeq" id="WP_120192547.1">
    <property type="nucleotide sequence ID" value="NZ_RAPK01000007.1"/>
</dbReference>
<evidence type="ECO:0000313" key="2">
    <source>
        <dbReference type="Proteomes" id="UP000285120"/>
    </source>
</evidence>
<accession>A0A419V6S0</accession>
<evidence type="ECO:0000313" key="1">
    <source>
        <dbReference type="EMBL" id="RKD75685.1"/>
    </source>
</evidence>
<dbReference type="InterPro" id="IPR011990">
    <property type="entry name" value="TPR-like_helical_dom_sf"/>
</dbReference>
<organism evidence="1 2">
    <name type="scientific">Sinobaca qinghaiensis</name>
    <dbReference type="NCBI Taxonomy" id="342944"/>
    <lineage>
        <taxon>Bacteria</taxon>
        <taxon>Bacillati</taxon>
        <taxon>Bacillota</taxon>
        <taxon>Bacilli</taxon>
        <taxon>Bacillales</taxon>
        <taxon>Sporolactobacillaceae</taxon>
        <taxon>Sinobaca</taxon>
    </lineage>
</organism>
<dbReference type="AlphaFoldDB" id="A0A419V6S0"/>
<dbReference type="Gene3D" id="1.25.40.10">
    <property type="entry name" value="Tetratricopeptide repeat domain"/>
    <property type="match status" value="1"/>
</dbReference>
<comment type="caution">
    <text evidence="1">The sequence shown here is derived from an EMBL/GenBank/DDBJ whole genome shotgun (WGS) entry which is preliminary data.</text>
</comment>
<dbReference type="EMBL" id="RAPK01000007">
    <property type="protein sequence ID" value="RKD75685.1"/>
    <property type="molecule type" value="Genomic_DNA"/>
</dbReference>